<evidence type="ECO:0000313" key="1">
    <source>
        <dbReference type="EMBL" id="MCS7481910.1"/>
    </source>
</evidence>
<dbReference type="SUPFAM" id="SSF46689">
    <property type="entry name" value="Homeodomain-like"/>
    <property type="match status" value="1"/>
</dbReference>
<sequence>MRQSDHQKVTVPTKYSSSVRRQVCLRLLGGEPVAEITADTGISPATLFRWKAKDLILGWVRATRGTWAVDVDKVVTRERTGPVGEAGTADDDMLRIRRLH</sequence>
<dbReference type="InterPro" id="IPR009057">
    <property type="entry name" value="Homeodomain-like_sf"/>
</dbReference>
<accession>A0A9X2VSF8</accession>
<protein>
    <submittedName>
        <fullName evidence="1">Transposase</fullName>
    </submittedName>
</protein>
<dbReference type="AlphaFoldDB" id="A0A9X2VSF8"/>
<keyword evidence="2" id="KW-1185">Reference proteome</keyword>
<name>A0A9X2VSF8_9PSEU</name>
<dbReference type="Proteomes" id="UP001141259">
    <property type="component" value="Unassembled WGS sequence"/>
</dbReference>
<evidence type="ECO:0000313" key="2">
    <source>
        <dbReference type="Proteomes" id="UP001141259"/>
    </source>
</evidence>
<gene>
    <name evidence="1" type="ORF">NZH93_34085</name>
</gene>
<dbReference type="Gene3D" id="1.10.10.60">
    <property type="entry name" value="Homeodomain-like"/>
    <property type="match status" value="1"/>
</dbReference>
<reference evidence="1" key="1">
    <citation type="submission" date="2022-08" db="EMBL/GenBank/DDBJ databases">
        <authorList>
            <person name="Tistechok S."/>
            <person name="Samborskyy M."/>
            <person name="Roman I."/>
        </authorList>
    </citation>
    <scope>NUCLEOTIDE SEQUENCE</scope>
    <source>
        <strain evidence="1">DSM 103496</strain>
    </source>
</reference>
<organism evidence="1 2">
    <name type="scientific">Umezawaea endophytica</name>
    <dbReference type="NCBI Taxonomy" id="1654476"/>
    <lineage>
        <taxon>Bacteria</taxon>
        <taxon>Bacillati</taxon>
        <taxon>Actinomycetota</taxon>
        <taxon>Actinomycetes</taxon>
        <taxon>Pseudonocardiales</taxon>
        <taxon>Pseudonocardiaceae</taxon>
        <taxon>Umezawaea</taxon>
    </lineage>
</organism>
<comment type="caution">
    <text evidence="1">The sequence shown here is derived from an EMBL/GenBank/DDBJ whole genome shotgun (WGS) entry which is preliminary data.</text>
</comment>
<proteinExistence type="predicted"/>
<dbReference type="EMBL" id="JANYMP010000021">
    <property type="protein sequence ID" value="MCS7481910.1"/>
    <property type="molecule type" value="Genomic_DNA"/>
</dbReference>
<dbReference type="RefSeq" id="WP_259627399.1">
    <property type="nucleotide sequence ID" value="NZ_JANYMP010000021.1"/>
</dbReference>